<dbReference type="EMBL" id="MU118543">
    <property type="protein sequence ID" value="KAF9642313.1"/>
    <property type="molecule type" value="Genomic_DNA"/>
</dbReference>
<protein>
    <submittedName>
        <fullName evidence="1">Uncharacterized protein</fullName>
    </submittedName>
</protein>
<accession>A0ACB6YYD1</accession>
<organism evidence="1 2">
    <name type="scientific">Thelephora ganbajun</name>
    <name type="common">Ganba fungus</name>
    <dbReference type="NCBI Taxonomy" id="370292"/>
    <lineage>
        <taxon>Eukaryota</taxon>
        <taxon>Fungi</taxon>
        <taxon>Dikarya</taxon>
        <taxon>Basidiomycota</taxon>
        <taxon>Agaricomycotina</taxon>
        <taxon>Agaricomycetes</taxon>
        <taxon>Thelephorales</taxon>
        <taxon>Thelephoraceae</taxon>
        <taxon>Thelephora</taxon>
    </lineage>
</organism>
<reference evidence="1" key="2">
    <citation type="journal article" date="2020" name="Nat. Commun.">
        <title>Large-scale genome sequencing of mycorrhizal fungi provides insights into the early evolution of symbiotic traits.</title>
        <authorList>
            <person name="Miyauchi S."/>
            <person name="Kiss E."/>
            <person name="Kuo A."/>
            <person name="Drula E."/>
            <person name="Kohler A."/>
            <person name="Sanchez-Garcia M."/>
            <person name="Morin E."/>
            <person name="Andreopoulos B."/>
            <person name="Barry K.W."/>
            <person name="Bonito G."/>
            <person name="Buee M."/>
            <person name="Carver A."/>
            <person name="Chen C."/>
            <person name="Cichocki N."/>
            <person name="Clum A."/>
            <person name="Culley D."/>
            <person name="Crous P.W."/>
            <person name="Fauchery L."/>
            <person name="Girlanda M."/>
            <person name="Hayes R.D."/>
            <person name="Keri Z."/>
            <person name="LaButti K."/>
            <person name="Lipzen A."/>
            <person name="Lombard V."/>
            <person name="Magnuson J."/>
            <person name="Maillard F."/>
            <person name="Murat C."/>
            <person name="Nolan M."/>
            <person name="Ohm R.A."/>
            <person name="Pangilinan J."/>
            <person name="Pereira M.F."/>
            <person name="Perotto S."/>
            <person name="Peter M."/>
            <person name="Pfister S."/>
            <person name="Riley R."/>
            <person name="Sitrit Y."/>
            <person name="Stielow J.B."/>
            <person name="Szollosi G."/>
            <person name="Zifcakova L."/>
            <person name="Stursova M."/>
            <person name="Spatafora J.W."/>
            <person name="Tedersoo L."/>
            <person name="Vaario L.M."/>
            <person name="Yamada A."/>
            <person name="Yan M."/>
            <person name="Wang P."/>
            <person name="Xu J."/>
            <person name="Bruns T."/>
            <person name="Baldrian P."/>
            <person name="Vilgalys R."/>
            <person name="Dunand C."/>
            <person name="Henrissat B."/>
            <person name="Grigoriev I.V."/>
            <person name="Hibbett D."/>
            <person name="Nagy L.G."/>
            <person name="Martin F.M."/>
        </authorList>
    </citation>
    <scope>NUCLEOTIDE SEQUENCE</scope>
    <source>
        <strain evidence="1">P2</strain>
    </source>
</reference>
<proteinExistence type="predicted"/>
<comment type="caution">
    <text evidence="1">The sequence shown here is derived from an EMBL/GenBank/DDBJ whole genome shotgun (WGS) entry which is preliminary data.</text>
</comment>
<sequence length="118" mass="13253">MASLVNTVTSQEDNSFPCHQYASGCSFDDIVWQQAIGALKNQDHSHYGRDMANDEQVLFSLVPSGLVDHEAFDQPHKFSTQSIHYSTVVANCLWALYEAEHTRNDHLEAELNTLKGEV</sequence>
<gene>
    <name evidence="1" type="ORF">BDM02DRAFT_3193507</name>
</gene>
<name>A0ACB6YYD1_THEGA</name>
<evidence type="ECO:0000313" key="2">
    <source>
        <dbReference type="Proteomes" id="UP000886501"/>
    </source>
</evidence>
<dbReference type="Proteomes" id="UP000886501">
    <property type="component" value="Unassembled WGS sequence"/>
</dbReference>
<keyword evidence="2" id="KW-1185">Reference proteome</keyword>
<evidence type="ECO:0000313" key="1">
    <source>
        <dbReference type="EMBL" id="KAF9642313.1"/>
    </source>
</evidence>
<reference evidence="1" key="1">
    <citation type="submission" date="2019-10" db="EMBL/GenBank/DDBJ databases">
        <authorList>
            <consortium name="DOE Joint Genome Institute"/>
            <person name="Kuo A."/>
            <person name="Miyauchi S."/>
            <person name="Kiss E."/>
            <person name="Drula E."/>
            <person name="Kohler A."/>
            <person name="Sanchez-Garcia M."/>
            <person name="Andreopoulos B."/>
            <person name="Barry K.W."/>
            <person name="Bonito G."/>
            <person name="Buee M."/>
            <person name="Carver A."/>
            <person name="Chen C."/>
            <person name="Cichocki N."/>
            <person name="Clum A."/>
            <person name="Culley D."/>
            <person name="Crous P.W."/>
            <person name="Fauchery L."/>
            <person name="Girlanda M."/>
            <person name="Hayes R."/>
            <person name="Keri Z."/>
            <person name="Labutti K."/>
            <person name="Lipzen A."/>
            <person name="Lombard V."/>
            <person name="Magnuson J."/>
            <person name="Maillard F."/>
            <person name="Morin E."/>
            <person name="Murat C."/>
            <person name="Nolan M."/>
            <person name="Ohm R."/>
            <person name="Pangilinan J."/>
            <person name="Pereira M."/>
            <person name="Perotto S."/>
            <person name="Peter M."/>
            <person name="Riley R."/>
            <person name="Sitrit Y."/>
            <person name="Stielow B."/>
            <person name="Szollosi G."/>
            <person name="Zifcakova L."/>
            <person name="Stursova M."/>
            <person name="Spatafora J.W."/>
            <person name="Tedersoo L."/>
            <person name="Vaario L.-M."/>
            <person name="Yamada A."/>
            <person name="Yan M."/>
            <person name="Wang P."/>
            <person name="Xu J."/>
            <person name="Bruns T."/>
            <person name="Baldrian P."/>
            <person name="Vilgalys R."/>
            <person name="Henrissat B."/>
            <person name="Grigoriev I.V."/>
            <person name="Hibbett D."/>
            <person name="Nagy L.G."/>
            <person name="Martin F.M."/>
        </authorList>
    </citation>
    <scope>NUCLEOTIDE SEQUENCE</scope>
    <source>
        <strain evidence="1">P2</strain>
    </source>
</reference>